<dbReference type="Proteomes" id="UP000192501">
    <property type="component" value="Unassembled WGS sequence"/>
</dbReference>
<evidence type="ECO:0000256" key="1">
    <source>
        <dbReference type="PROSITE-ProRule" id="PRU00108"/>
    </source>
</evidence>
<gene>
    <name evidence="5" type="primary">HD8</name>
    <name evidence="5" type="ORF">A0H76_1243</name>
</gene>
<protein>
    <submittedName>
        <fullName evidence="5">HD8</fullName>
    </submittedName>
</protein>
<accession>A0A1X0QHF3</accession>
<evidence type="ECO:0000256" key="2">
    <source>
        <dbReference type="RuleBase" id="RU000682"/>
    </source>
</evidence>
<dbReference type="VEuPathDB" id="MicrosporidiaDB:A0H76_1243"/>
<dbReference type="SMART" id="SM00389">
    <property type="entry name" value="HOX"/>
    <property type="match status" value="1"/>
</dbReference>
<evidence type="ECO:0000313" key="6">
    <source>
        <dbReference type="Proteomes" id="UP000192501"/>
    </source>
</evidence>
<sequence length="168" mass="19976">MKNNCNESYDDKKSKPNNIQINNDKKKFDGDEKTNSEKHVIRKRLVMNALLGLMKIKYPDWDNEDTKIRAHKTTFQKNVLLDVFKITKFPARETREDLAILLKQTTRGIQIWFQNQRNKTVEDKNELRFEKEGKKTLTTTELLYIFEGNLTGIYKKIWFNLTGNFLKK</sequence>
<evidence type="ECO:0000259" key="4">
    <source>
        <dbReference type="PROSITE" id="PS50071"/>
    </source>
</evidence>
<dbReference type="EMBL" id="LTAI01000267">
    <property type="protein sequence ID" value="ORD99198.1"/>
    <property type="molecule type" value="Genomic_DNA"/>
</dbReference>
<organism evidence="5 6">
    <name type="scientific">Hepatospora eriocheir</name>
    <dbReference type="NCBI Taxonomy" id="1081669"/>
    <lineage>
        <taxon>Eukaryota</taxon>
        <taxon>Fungi</taxon>
        <taxon>Fungi incertae sedis</taxon>
        <taxon>Microsporidia</taxon>
        <taxon>Hepatosporidae</taxon>
        <taxon>Hepatospora</taxon>
    </lineage>
</organism>
<evidence type="ECO:0000256" key="3">
    <source>
        <dbReference type="SAM" id="MobiDB-lite"/>
    </source>
</evidence>
<dbReference type="SUPFAM" id="SSF46689">
    <property type="entry name" value="Homeodomain-like"/>
    <property type="match status" value="1"/>
</dbReference>
<dbReference type="PROSITE" id="PS50071">
    <property type="entry name" value="HOMEOBOX_2"/>
    <property type="match status" value="1"/>
</dbReference>
<dbReference type="Pfam" id="PF00046">
    <property type="entry name" value="Homeodomain"/>
    <property type="match status" value="1"/>
</dbReference>
<comment type="subcellular location">
    <subcellularLocation>
        <location evidence="1 2">Nucleus</location>
    </subcellularLocation>
</comment>
<keyword evidence="1 2" id="KW-0371">Homeobox</keyword>
<dbReference type="InterPro" id="IPR001356">
    <property type="entry name" value="HD"/>
</dbReference>
<comment type="caution">
    <text evidence="5">The sequence shown here is derived from an EMBL/GenBank/DDBJ whole genome shotgun (WGS) entry which is preliminary data.</text>
</comment>
<feature type="compositionally biased region" description="Basic and acidic residues" evidence="3">
    <location>
        <begin position="23"/>
        <end position="35"/>
    </location>
</feature>
<evidence type="ECO:0000313" key="5">
    <source>
        <dbReference type="EMBL" id="ORD99198.1"/>
    </source>
</evidence>
<feature type="DNA-binding region" description="Homeobox" evidence="1">
    <location>
        <begin position="65"/>
        <end position="124"/>
    </location>
</feature>
<dbReference type="CDD" id="cd00086">
    <property type="entry name" value="homeodomain"/>
    <property type="match status" value="1"/>
</dbReference>
<dbReference type="VEuPathDB" id="MicrosporidiaDB:HERIO_737"/>
<reference evidence="5 6" key="1">
    <citation type="journal article" date="2017" name="Environ. Microbiol.">
        <title>Decay of the glycolytic pathway and adaptation to intranuclear parasitism within Enterocytozoonidae microsporidia.</title>
        <authorList>
            <person name="Wiredu Boakye D."/>
            <person name="Jaroenlak P."/>
            <person name="Prachumwat A."/>
            <person name="Williams T.A."/>
            <person name="Bateman K.S."/>
            <person name="Itsathitphaisarn O."/>
            <person name="Sritunyalucksana K."/>
            <person name="Paszkiewicz K.H."/>
            <person name="Moore K.A."/>
            <person name="Stentiford G.D."/>
            <person name="Williams B.A."/>
        </authorList>
    </citation>
    <scope>NUCLEOTIDE SEQUENCE [LARGE SCALE GENOMIC DNA]</scope>
    <source>
        <strain evidence="6">canceri</strain>
    </source>
</reference>
<keyword evidence="1 2" id="KW-0238">DNA-binding</keyword>
<dbReference type="GO" id="GO:0003677">
    <property type="term" value="F:DNA binding"/>
    <property type="evidence" value="ECO:0007669"/>
    <property type="project" value="UniProtKB-UniRule"/>
</dbReference>
<dbReference type="Gene3D" id="1.10.10.60">
    <property type="entry name" value="Homeodomain-like"/>
    <property type="match status" value="1"/>
</dbReference>
<proteinExistence type="predicted"/>
<dbReference type="AlphaFoldDB" id="A0A1X0QHF3"/>
<feature type="domain" description="Homeobox" evidence="4">
    <location>
        <begin position="63"/>
        <end position="123"/>
    </location>
</feature>
<feature type="region of interest" description="Disordered" evidence="3">
    <location>
        <begin position="1"/>
        <end position="35"/>
    </location>
</feature>
<dbReference type="InterPro" id="IPR009057">
    <property type="entry name" value="Homeodomain-like_sf"/>
</dbReference>
<keyword evidence="1 2" id="KW-0539">Nucleus</keyword>
<name>A0A1X0QHF3_9MICR</name>
<dbReference type="GO" id="GO:0005634">
    <property type="term" value="C:nucleus"/>
    <property type="evidence" value="ECO:0007669"/>
    <property type="project" value="UniProtKB-SubCell"/>
</dbReference>